<keyword evidence="6" id="KW-1185">Reference proteome</keyword>
<keyword evidence="3" id="KW-0808">Transferase</keyword>
<comment type="caution">
    <text evidence="5">The sequence shown here is derived from an EMBL/GenBank/DDBJ whole genome shotgun (WGS) entry which is preliminary data.</text>
</comment>
<evidence type="ECO:0000256" key="2">
    <source>
        <dbReference type="ARBA" id="ARBA00022553"/>
    </source>
</evidence>
<keyword evidence="4" id="KW-0511">Multifunctional enzyme</keyword>
<protein>
    <submittedName>
        <fullName evidence="5">Uncharacterized protein</fullName>
    </submittedName>
</protein>
<dbReference type="RefSeq" id="XP_062645889.1">
    <property type="nucleotide sequence ID" value="XM_062796438.1"/>
</dbReference>
<gene>
    <name evidence="5" type="ORF">N657DRAFT_681931</name>
</gene>
<dbReference type="AlphaFoldDB" id="A0AAN6TWQ6"/>
<evidence type="ECO:0000256" key="1">
    <source>
        <dbReference type="ARBA" id="ARBA00022450"/>
    </source>
</evidence>
<sequence>MTEQGVLSEDEGVSAIYIKKLSHTIRDGDPIRAVNRSICVATDGKTAGFTLPNPESHEKLMRGASLVQYP</sequence>
<reference evidence="5" key="1">
    <citation type="journal article" date="2023" name="Mol. Phylogenet. Evol.">
        <title>Genome-scale phylogeny and comparative genomics of the fungal order Sordariales.</title>
        <authorList>
            <person name="Hensen N."/>
            <person name="Bonometti L."/>
            <person name="Westerberg I."/>
            <person name="Brannstrom I.O."/>
            <person name="Guillou S."/>
            <person name="Cros-Aarteil S."/>
            <person name="Calhoun S."/>
            <person name="Haridas S."/>
            <person name="Kuo A."/>
            <person name="Mondo S."/>
            <person name="Pangilinan J."/>
            <person name="Riley R."/>
            <person name="LaButti K."/>
            <person name="Andreopoulos B."/>
            <person name="Lipzen A."/>
            <person name="Chen C."/>
            <person name="Yan M."/>
            <person name="Daum C."/>
            <person name="Ng V."/>
            <person name="Clum A."/>
            <person name="Steindorff A."/>
            <person name="Ohm R.A."/>
            <person name="Martin F."/>
            <person name="Silar P."/>
            <person name="Natvig D.O."/>
            <person name="Lalanne C."/>
            <person name="Gautier V."/>
            <person name="Ament-Velasquez S.L."/>
            <person name="Kruys A."/>
            <person name="Hutchinson M.I."/>
            <person name="Powell A.J."/>
            <person name="Barry K."/>
            <person name="Miller A.N."/>
            <person name="Grigoriev I.V."/>
            <person name="Debuchy R."/>
            <person name="Gladieux P."/>
            <person name="Hiltunen Thoren M."/>
            <person name="Johannesson H."/>
        </authorList>
    </citation>
    <scope>NUCLEOTIDE SEQUENCE</scope>
    <source>
        <strain evidence="5">CBS 731.68</strain>
    </source>
</reference>
<keyword evidence="2" id="KW-0597">Phosphoprotein</keyword>
<accession>A0AAN6TWQ6</accession>
<dbReference type="PANTHER" id="PTHR43775:SF49">
    <property type="entry name" value="SYNTHASE, PUTATIVE (JCVI)-RELATED"/>
    <property type="match status" value="1"/>
</dbReference>
<dbReference type="EMBL" id="MU853231">
    <property type="protein sequence ID" value="KAK4122118.1"/>
    <property type="molecule type" value="Genomic_DNA"/>
</dbReference>
<dbReference type="InterPro" id="IPR016039">
    <property type="entry name" value="Thiolase-like"/>
</dbReference>
<evidence type="ECO:0000313" key="6">
    <source>
        <dbReference type="Proteomes" id="UP001302602"/>
    </source>
</evidence>
<dbReference type="SUPFAM" id="SSF53901">
    <property type="entry name" value="Thiolase-like"/>
    <property type="match status" value="1"/>
</dbReference>
<dbReference type="InterPro" id="IPR050091">
    <property type="entry name" value="PKS_NRPS_Biosynth_Enz"/>
</dbReference>
<dbReference type="PANTHER" id="PTHR43775">
    <property type="entry name" value="FATTY ACID SYNTHASE"/>
    <property type="match status" value="1"/>
</dbReference>
<name>A0AAN6TWQ6_9PEZI</name>
<dbReference type="GeneID" id="87833206"/>
<dbReference type="GO" id="GO:0004312">
    <property type="term" value="F:fatty acid synthase activity"/>
    <property type="evidence" value="ECO:0007669"/>
    <property type="project" value="TreeGrafter"/>
</dbReference>
<dbReference type="GO" id="GO:0044550">
    <property type="term" value="P:secondary metabolite biosynthetic process"/>
    <property type="evidence" value="ECO:0007669"/>
    <property type="project" value="TreeGrafter"/>
</dbReference>
<dbReference type="Proteomes" id="UP001302602">
    <property type="component" value="Unassembled WGS sequence"/>
</dbReference>
<dbReference type="Gene3D" id="3.40.47.10">
    <property type="match status" value="1"/>
</dbReference>
<organism evidence="5 6">
    <name type="scientific">Parathielavia appendiculata</name>
    <dbReference type="NCBI Taxonomy" id="2587402"/>
    <lineage>
        <taxon>Eukaryota</taxon>
        <taxon>Fungi</taxon>
        <taxon>Dikarya</taxon>
        <taxon>Ascomycota</taxon>
        <taxon>Pezizomycotina</taxon>
        <taxon>Sordariomycetes</taxon>
        <taxon>Sordariomycetidae</taxon>
        <taxon>Sordariales</taxon>
        <taxon>Chaetomiaceae</taxon>
        <taxon>Parathielavia</taxon>
    </lineage>
</organism>
<keyword evidence="1" id="KW-0596">Phosphopantetheine</keyword>
<evidence type="ECO:0000256" key="3">
    <source>
        <dbReference type="ARBA" id="ARBA00022679"/>
    </source>
</evidence>
<dbReference type="GO" id="GO:0006633">
    <property type="term" value="P:fatty acid biosynthetic process"/>
    <property type="evidence" value="ECO:0007669"/>
    <property type="project" value="TreeGrafter"/>
</dbReference>
<evidence type="ECO:0000313" key="5">
    <source>
        <dbReference type="EMBL" id="KAK4122118.1"/>
    </source>
</evidence>
<evidence type="ECO:0000256" key="4">
    <source>
        <dbReference type="ARBA" id="ARBA00023268"/>
    </source>
</evidence>
<reference evidence="5" key="2">
    <citation type="submission" date="2023-05" db="EMBL/GenBank/DDBJ databases">
        <authorList>
            <consortium name="Lawrence Berkeley National Laboratory"/>
            <person name="Steindorff A."/>
            <person name="Hensen N."/>
            <person name="Bonometti L."/>
            <person name="Westerberg I."/>
            <person name="Brannstrom I.O."/>
            <person name="Guillou S."/>
            <person name="Cros-Aarteil S."/>
            <person name="Calhoun S."/>
            <person name="Haridas S."/>
            <person name="Kuo A."/>
            <person name="Mondo S."/>
            <person name="Pangilinan J."/>
            <person name="Riley R."/>
            <person name="Labutti K."/>
            <person name="Andreopoulos B."/>
            <person name="Lipzen A."/>
            <person name="Chen C."/>
            <person name="Yanf M."/>
            <person name="Daum C."/>
            <person name="Ng V."/>
            <person name="Clum A."/>
            <person name="Ohm R."/>
            <person name="Martin F."/>
            <person name="Silar P."/>
            <person name="Natvig D."/>
            <person name="Lalanne C."/>
            <person name="Gautier V."/>
            <person name="Ament-Velasquez S.L."/>
            <person name="Kruys A."/>
            <person name="Hutchinson M.I."/>
            <person name="Powell A.J."/>
            <person name="Barry K."/>
            <person name="Miller A.N."/>
            <person name="Grigoriev I.V."/>
            <person name="Debuchy R."/>
            <person name="Gladieux P."/>
            <person name="Thoren M.H."/>
            <person name="Johannesson H."/>
        </authorList>
    </citation>
    <scope>NUCLEOTIDE SEQUENCE</scope>
    <source>
        <strain evidence="5">CBS 731.68</strain>
    </source>
</reference>
<proteinExistence type="predicted"/>